<reference evidence="1 2" key="1">
    <citation type="submission" date="2024-09" db="EMBL/GenBank/DDBJ databases">
        <authorList>
            <person name="Sun Q."/>
            <person name="Mori K."/>
        </authorList>
    </citation>
    <scope>NUCLEOTIDE SEQUENCE [LARGE SCALE GENOMIC DNA]</scope>
    <source>
        <strain evidence="1 2">JCM 3324</strain>
    </source>
</reference>
<name>A0ABV5NQJ6_9ACTN</name>
<proteinExistence type="predicted"/>
<gene>
    <name evidence="1" type="ORF">ACFFR3_23685</name>
</gene>
<accession>A0ABV5NQJ6</accession>
<keyword evidence="2" id="KW-1185">Reference proteome</keyword>
<dbReference type="EMBL" id="JBHMCF010000026">
    <property type="protein sequence ID" value="MFB9472522.1"/>
    <property type="molecule type" value="Genomic_DNA"/>
</dbReference>
<sequence length="97" mass="11188">QIHSTTLRHHGHELSNRPLRVWLAPDMLIIFRMYQTESIDFDVDLRELQGQERLDALVDFFCLLGRRVGKSVLMSAEGSPDHPDLGFDIDADRVILM</sequence>
<comment type="caution">
    <text evidence="1">The sequence shown here is derived from an EMBL/GenBank/DDBJ whole genome shotgun (WGS) entry which is preliminary data.</text>
</comment>
<protein>
    <submittedName>
        <fullName evidence="1">Uncharacterized protein</fullName>
    </submittedName>
</protein>
<dbReference type="Proteomes" id="UP001589568">
    <property type="component" value="Unassembled WGS sequence"/>
</dbReference>
<evidence type="ECO:0000313" key="2">
    <source>
        <dbReference type="Proteomes" id="UP001589568"/>
    </source>
</evidence>
<feature type="non-terminal residue" evidence="1">
    <location>
        <position position="1"/>
    </location>
</feature>
<evidence type="ECO:0000313" key="1">
    <source>
        <dbReference type="EMBL" id="MFB9472522.1"/>
    </source>
</evidence>
<organism evidence="1 2">
    <name type="scientific">Nonomuraea salmonea</name>
    <dbReference type="NCBI Taxonomy" id="46181"/>
    <lineage>
        <taxon>Bacteria</taxon>
        <taxon>Bacillati</taxon>
        <taxon>Actinomycetota</taxon>
        <taxon>Actinomycetes</taxon>
        <taxon>Streptosporangiales</taxon>
        <taxon>Streptosporangiaceae</taxon>
        <taxon>Nonomuraea</taxon>
    </lineage>
</organism>